<proteinExistence type="predicted"/>
<gene>
    <name evidence="8" type="ORF">FTX54_001560</name>
</gene>
<keyword evidence="3" id="KW-0472">Membrane</keyword>
<reference evidence="8 9" key="1">
    <citation type="submission" date="2024-01" db="EMBL/GenBank/DDBJ databases">
        <title>Complete Genome Sequence of Alkalicoccus halolimnae BZ-SZ-XJ29T, a Moderately Halophilic Bacterium Isolated from a Salt Lake.</title>
        <authorList>
            <person name="Zhao B."/>
        </authorList>
    </citation>
    <scope>NUCLEOTIDE SEQUENCE [LARGE SCALE GENOMIC DNA]</scope>
    <source>
        <strain evidence="8 9">BZ-SZ-XJ29</strain>
    </source>
</reference>
<dbReference type="EMBL" id="CP144914">
    <property type="protein sequence ID" value="WWD80281.1"/>
    <property type="molecule type" value="Genomic_DNA"/>
</dbReference>
<keyword evidence="1" id="KW-1003">Cell membrane</keyword>
<evidence type="ECO:0000313" key="8">
    <source>
        <dbReference type="EMBL" id="WWD80281.1"/>
    </source>
</evidence>
<feature type="signal peptide" evidence="7">
    <location>
        <begin position="1"/>
        <end position="20"/>
    </location>
</feature>
<feature type="region of interest" description="Disordered" evidence="6">
    <location>
        <begin position="430"/>
        <end position="454"/>
    </location>
</feature>
<evidence type="ECO:0000256" key="2">
    <source>
        <dbReference type="ARBA" id="ARBA00022729"/>
    </source>
</evidence>
<dbReference type="SUPFAM" id="SSF53850">
    <property type="entry name" value="Periplasmic binding protein-like II"/>
    <property type="match status" value="1"/>
</dbReference>
<organism evidence="8 9">
    <name type="scientific">Alkalicoccus halolimnae</name>
    <dbReference type="NCBI Taxonomy" id="1667239"/>
    <lineage>
        <taxon>Bacteria</taxon>
        <taxon>Bacillati</taxon>
        <taxon>Bacillota</taxon>
        <taxon>Bacilli</taxon>
        <taxon>Bacillales</taxon>
        <taxon>Bacillaceae</taxon>
        <taxon>Alkalicoccus</taxon>
    </lineage>
</organism>
<evidence type="ECO:0000256" key="6">
    <source>
        <dbReference type="SAM" id="MobiDB-lite"/>
    </source>
</evidence>
<keyword evidence="4" id="KW-0564">Palmitate</keyword>
<dbReference type="InterPro" id="IPR050490">
    <property type="entry name" value="Bact_solute-bd_prot1"/>
</dbReference>
<dbReference type="RefSeq" id="WP_147804213.1">
    <property type="nucleotide sequence ID" value="NZ_CP144914.1"/>
</dbReference>
<dbReference type="PROSITE" id="PS51257">
    <property type="entry name" value="PROKAR_LIPOPROTEIN"/>
    <property type="match status" value="1"/>
</dbReference>
<evidence type="ECO:0000313" key="9">
    <source>
        <dbReference type="Proteomes" id="UP000321816"/>
    </source>
</evidence>
<protein>
    <submittedName>
        <fullName evidence="8">ABC transporter substrate-binding protein</fullName>
    </submittedName>
</protein>
<dbReference type="PANTHER" id="PTHR43649">
    <property type="entry name" value="ARABINOSE-BINDING PROTEIN-RELATED"/>
    <property type="match status" value="1"/>
</dbReference>
<evidence type="ECO:0000256" key="4">
    <source>
        <dbReference type="ARBA" id="ARBA00023139"/>
    </source>
</evidence>
<dbReference type="AlphaFoldDB" id="A0A5C7FF91"/>
<name>A0A5C7FF91_9BACI</name>
<dbReference type="KEGG" id="ahal:FTX54_001560"/>
<feature type="compositionally biased region" description="Acidic residues" evidence="6">
    <location>
        <begin position="432"/>
        <end position="454"/>
    </location>
</feature>
<evidence type="ECO:0000256" key="7">
    <source>
        <dbReference type="SAM" id="SignalP"/>
    </source>
</evidence>
<evidence type="ECO:0000256" key="1">
    <source>
        <dbReference type="ARBA" id="ARBA00022475"/>
    </source>
</evidence>
<feature type="region of interest" description="Disordered" evidence="6">
    <location>
        <begin position="22"/>
        <end position="47"/>
    </location>
</feature>
<keyword evidence="9" id="KW-1185">Reference proteome</keyword>
<dbReference type="Pfam" id="PF01547">
    <property type="entry name" value="SBP_bac_1"/>
    <property type="match status" value="1"/>
</dbReference>
<sequence>MKKATWLVSIGALTMLAACGGGNGENEESSGGNGNGESADGGNSDADTTLVLYSSMTAEGERNTFEELIAEFEEANPEIAIEANFPGGSYEDQLRVMMAADDMPDLFDTHGWSQLRYGNYVRDLSEMEWVDSLDPELEEVVTDEEGKVYTYPMNQAQDGVIYNADVLDQFGIEPPTNWDDFKAALETVRDESGGQIAPLWIPGGDDWTIAQMEDQLLTPLFETHPDHDYTDEFEDGSFDWSNYEWMAEEIVYLEENDLLNQDVLTAQFAQAPEIMAGEQAAFMFLVGSIGPDTVEINPDANIGLIPTPAIHEGDDPSWIGGERNTLSIAEESENAEEAEQFIEFMTEDENARRIAEATNVNASLEGVDPDTFYSDYYEEFSDVSVVPYFDRVYLPSGMWDVMATSSAELLSTQDIQAKIDTMESEFNRLREETDEEGEVGEIDEEDVENVEDNE</sequence>
<dbReference type="Gene3D" id="3.40.190.10">
    <property type="entry name" value="Periplasmic binding protein-like II"/>
    <property type="match status" value="2"/>
</dbReference>
<dbReference type="OrthoDB" id="9798191at2"/>
<evidence type="ECO:0000256" key="5">
    <source>
        <dbReference type="ARBA" id="ARBA00023288"/>
    </source>
</evidence>
<dbReference type="PANTHER" id="PTHR43649:SF33">
    <property type="entry name" value="POLYGALACTURONAN_RHAMNOGALACTURONAN-BINDING PROTEIN YTCQ"/>
    <property type="match status" value="1"/>
</dbReference>
<evidence type="ECO:0000256" key="3">
    <source>
        <dbReference type="ARBA" id="ARBA00023136"/>
    </source>
</evidence>
<dbReference type="Proteomes" id="UP000321816">
    <property type="component" value="Chromosome"/>
</dbReference>
<feature type="chain" id="PRO_5044096851" evidence="7">
    <location>
        <begin position="21"/>
        <end position="454"/>
    </location>
</feature>
<keyword evidence="5" id="KW-0449">Lipoprotein</keyword>
<dbReference type="InterPro" id="IPR006059">
    <property type="entry name" value="SBP"/>
</dbReference>
<accession>A0A5C7FF91</accession>
<keyword evidence="2 7" id="KW-0732">Signal</keyword>